<evidence type="ECO:0000259" key="7">
    <source>
        <dbReference type="PROSITE" id="PS50142"/>
    </source>
</evidence>
<keyword evidence="3" id="KW-0255">Endonuclease</keyword>
<accession>A0A6C0IAJ9</accession>
<evidence type="ECO:0000256" key="5">
    <source>
        <dbReference type="ARBA" id="ARBA00022884"/>
    </source>
</evidence>
<dbReference type="AlphaFoldDB" id="A0A6C0IAJ9"/>
<proteinExistence type="inferred from homology"/>
<reference evidence="8" key="1">
    <citation type="journal article" date="2020" name="Nature">
        <title>Giant virus diversity and host interactions through global metagenomics.</title>
        <authorList>
            <person name="Schulz F."/>
            <person name="Roux S."/>
            <person name="Paez-Espino D."/>
            <person name="Jungbluth S."/>
            <person name="Walsh D.A."/>
            <person name="Denef V.J."/>
            <person name="McMahon K.D."/>
            <person name="Konstantinidis K.T."/>
            <person name="Eloe-Fadrosh E.A."/>
            <person name="Kyrpides N.C."/>
            <person name="Woyke T."/>
        </authorList>
    </citation>
    <scope>NUCLEOTIDE SEQUENCE</scope>
    <source>
        <strain evidence="8">GVMAG-M-3300023184-62</strain>
    </source>
</reference>
<dbReference type="GO" id="GO:0003725">
    <property type="term" value="F:double-stranded RNA binding"/>
    <property type="evidence" value="ECO:0007669"/>
    <property type="project" value="TreeGrafter"/>
</dbReference>
<feature type="domain" description="RNase III" evidence="7">
    <location>
        <begin position="23"/>
        <end position="175"/>
    </location>
</feature>
<keyword evidence="4" id="KW-0378">Hydrolase</keyword>
<dbReference type="GO" id="GO:0006364">
    <property type="term" value="P:rRNA processing"/>
    <property type="evidence" value="ECO:0007669"/>
    <property type="project" value="InterPro"/>
</dbReference>
<dbReference type="HAMAP" id="MF_00104">
    <property type="entry name" value="RNase_III"/>
    <property type="match status" value="1"/>
</dbReference>
<dbReference type="GO" id="GO:0004525">
    <property type="term" value="F:ribonuclease III activity"/>
    <property type="evidence" value="ECO:0007669"/>
    <property type="project" value="InterPro"/>
</dbReference>
<dbReference type="SMART" id="SM00358">
    <property type="entry name" value="DSRM"/>
    <property type="match status" value="1"/>
</dbReference>
<keyword evidence="5" id="KW-0694">RNA-binding</keyword>
<dbReference type="SUPFAM" id="SSF54768">
    <property type="entry name" value="dsRNA-binding domain-like"/>
    <property type="match status" value="1"/>
</dbReference>
<dbReference type="CDD" id="cd10845">
    <property type="entry name" value="DSRM_RNAse_III_family"/>
    <property type="match status" value="1"/>
</dbReference>
<dbReference type="SMART" id="SM00535">
    <property type="entry name" value="RIBOc"/>
    <property type="match status" value="1"/>
</dbReference>
<dbReference type="Gene3D" id="3.30.160.20">
    <property type="match status" value="1"/>
</dbReference>
<dbReference type="SUPFAM" id="SSF69065">
    <property type="entry name" value="RNase III domain-like"/>
    <property type="match status" value="1"/>
</dbReference>
<dbReference type="InterPro" id="IPR011907">
    <property type="entry name" value="RNase_III"/>
</dbReference>
<evidence type="ECO:0000256" key="3">
    <source>
        <dbReference type="ARBA" id="ARBA00022759"/>
    </source>
</evidence>
<dbReference type="PANTHER" id="PTHR11207">
    <property type="entry name" value="RIBONUCLEASE III"/>
    <property type="match status" value="1"/>
</dbReference>
<dbReference type="PROSITE" id="PS50142">
    <property type="entry name" value="RNASE_3_2"/>
    <property type="match status" value="1"/>
</dbReference>
<dbReference type="CDD" id="cd00593">
    <property type="entry name" value="RIBOc"/>
    <property type="match status" value="1"/>
</dbReference>
<dbReference type="PROSITE" id="PS50137">
    <property type="entry name" value="DS_RBD"/>
    <property type="match status" value="1"/>
</dbReference>
<evidence type="ECO:0000313" key="8">
    <source>
        <dbReference type="EMBL" id="QHT89984.1"/>
    </source>
</evidence>
<feature type="domain" description="DRBM" evidence="6">
    <location>
        <begin position="209"/>
        <end position="279"/>
    </location>
</feature>
<dbReference type="Pfam" id="PF00636">
    <property type="entry name" value="Ribonuclease_3"/>
    <property type="match status" value="1"/>
</dbReference>
<organism evidence="8">
    <name type="scientific">viral metagenome</name>
    <dbReference type="NCBI Taxonomy" id="1070528"/>
    <lineage>
        <taxon>unclassified sequences</taxon>
        <taxon>metagenomes</taxon>
        <taxon>organismal metagenomes</taxon>
    </lineage>
</organism>
<dbReference type="GO" id="GO:0010468">
    <property type="term" value="P:regulation of gene expression"/>
    <property type="evidence" value="ECO:0007669"/>
    <property type="project" value="TreeGrafter"/>
</dbReference>
<dbReference type="EMBL" id="MN740152">
    <property type="protein sequence ID" value="QHT89984.1"/>
    <property type="molecule type" value="Genomic_DNA"/>
</dbReference>
<dbReference type="Pfam" id="PF00035">
    <property type="entry name" value="dsrm"/>
    <property type="match status" value="1"/>
</dbReference>
<keyword evidence="2" id="KW-0540">Nuclease</keyword>
<dbReference type="InterPro" id="IPR036389">
    <property type="entry name" value="RNase_III_sf"/>
</dbReference>
<name>A0A6C0IAJ9_9ZZZZ</name>
<evidence type="ECO:0000259" key="6">
    <source>
        <dbReference type="PROSITE" id="PS50137"/>
    </source>
</evidence>
<dbReference type="PANTHER" id="PTHR11207:SF0">
    <property type="entry name" value="RIBONUCLEASE 3"/>
    <property type="match status" value="1"/>
</dbReference>
<comment type="similarity">
    <text evidence="1">Belongs to the ribonuclease III family.</text>
</comment>
<dbReference type="Gene3D" id="1.10.1520.10">
    <property type="entry name" value="Ribonuclease III domain"/>
    <property type="match status" value="1"/>
</dbReference>
<sequence>MEPSARIFNPWNSNNKLMPTKAISDILKKYGYKMHSADLFRQASIHKSYVNRPDLWLEQSQGGEPMVMAERPPNCLPLQEADNEELEFVGDSILGCIVALYLYQRYPGQGEGFLTRLRTQIVNNKMLGIIALKLGFAQWIVISRHVEEFCDGRKNLRILGSMLESWIGALFMSENAINPGKGFEATQSWLVNVIEEHIDIVSLIQDNTNYKDQLLRWFQAKFHQTPRYKEVSVEGPPHDRIFTMGVLDINDKVVATASARNKKLAEQEASRLALEVLAPQGETTPVLSPLAPPFQI</sequence>
<protein>
    <recommendedName>
        <fullName evidence="9">RNase III domain-containing protein</fullName>
    </recommendedName>
</protein>
<evidence type="ECO:0000256" key="1">
    <source>
        <dbReference type="ARBA" id="ARBA00010183"/>
    </source>
</evidence>
<dbReference type="InterPro" id="IPR014720">
    <property type="entry name" value="dsRBD_dom"/>
</dbReference>
<evidence type="ECO:0008006" key="9">
    <source>
        <dbReference type="Google" id="ProtNLM"/>
    </source>
</evidence>
<evidence type="ECO:0000256" key="4">
    <source>
        <dbReference type="ARBA" id="ARBA00022801"/>
    </source>
</evidence>
<evidence type="ECO:0000256" key="2">
    <source>
        <dbReference type="ARBA" id="ARBA00022722"/>
    </source>
</evidence>
<dbReference type="InterPro" id="IPR000999">
    <property type="entry name" value="RNase_III_dom"/>
</dbReference>